<reference evidence="3 4" key="1">
    <citation type="journal article" date="2023" name="Plant Biotechnol. J.">
        <title>Chromosome-level wild Hevea brasiliensis genome provides new tools for genomic-assisted breeding and valuable loci to elevate rubber yield.</title>
        <authorList>
            <person name="Cheng H."/>
            <person name="Song X."/>
            <person name="Hu Y."/>
            <person name="Wu T."/>
            <person name="Yang Q."/>
            <person name="An Z."/>
            <person name="Feng S."/>
            <person name="Deng Z."/>
            <person name="Wu W."/>
            <person name="Zeng X."/>
            <person name="Tu M."/>
            <person name="Wang X."/>
            <person name="Huang H."/>
        </authorList>
    </citation>
    <scope>NUCLEOTIDE SEQUENCE [LARGE SCALE GENOMIC DNA]</scope>
    <source>
        <strain evidence="3">MT/VB/25A 57/8</strain>
    </source>
</reference>
<dbReference type="Proteomes" id="UP001174677">
    <property type="component" value="Chromosome 10"/>
</dbReference>
<keyword evidence="4" id="KW-1185">Reference proteome</keyword>
<name>A0ABQ9LPT2_HEVBR</name>
<comment type="caution">
    <text evidence="3">The sequence shown here is derived from an EMBL/GenBank/DDBJ whole genome shotgun (WGS) entry which is preliminary data.</text>
</comment>
<organism evidence="3 4">
    <name type="scientific">Hevea brasiliensis</name>
    <name type="common">Para rubber tree</name>
    <name type="synonym">Siphonia brasiliensis</name>
    <dbReference type="NCBI Taxonomy" id="3981"/>
    <lineage>
        <taxon>Eukaryota</taxon>
        <taxon>Viridiplantae</taxon>
        <taxon>Streptophyta</taxon>
        <taxon>Embryophyta</taxon>
        <taxon>Tracheophyta</taxon>
        <taxon>Spermatophyta</taxon>
        <taxon>Magnoliopsida</taxon>
        <taxon>eudicotyledons</taxon>
        <taxon>Gunneridae</taxon>
        <taxon>Pentapetalae</taxon>
        <taxon>rosids</taxon>
        <taxon>fabids</taxon>
        <taxon>Malpighiales</taxon>
        <taxon>Euphorbiaceae</taxon>
        <taxon>Crotonoideae</taxon>
        <taxon>Micrandreae</taxon>
        <taxon>Hevea</taxon>
    </lineage>
</organism>
<protein>
    <submittedName>
        <fullName evidence="3">Uncharacterized protein</fullName>
    </submittedName>
</protein>
<gene>
    <name evidence="3" type="ORF">P3X46_017494</name>
</gene>
<feature type="region of interest" description="Disordered" evidence="1">
    <location>
        <begin position="228"/>
        <end position="288"/>
    </location>
</feature>
<feature type="transmembrane region" description="Helical" evidence="2">
    <location>
        <begin position="12"/>
        <end position="34"/>
    </location>
</feature>
<dbReference type="EMBL" id="JARPOI010000010">
    <property type="protein sequence ID" value="KAJ9169287.1"/>
    <property type="molecule type" value="Genomic_DNA"/>
</dbReference>
<keyword evidence="2" id="KW-0472">Membrane</keyword>
<keyword evidence="2" id="KW-1133">Transmembrane helix</keyword>
<sequence length="288" mass="31612">MPIDNAFVEASSMAPFIFLFVVANFFANPFSLLAQPSNPTSSISVVGVVYCDTCSTNTFSRYSYFLPGVDVHIQCKFNENSPKTAEQINFSVNRTTDRYGTYNLEVPQIEGVDCVDGAAIESLCQASLINSSSSACDVPGLKTTTNEISVKSKQDNHCIYSLDALSYRPATRNDTLCGNYGQKLPSSFNSSKFFLPPLPPYPRLPLTTLPPLPSLPFPFPPLPPFPPTPSLFQPPPPPAFNLGDPRTWIPHIPSLSPPPPPAFNLRDPRTWIPHLPPPPPNRPQNQNP</sequence>
<dbReference type="PANTHER" id="PTHR46995:SF6">
    <property type="entry name" value="POLLEN OLE E 1 ALLERGEN AND EXTENSIN FAMILY PROTEIN"/>
    <property type="match status" value="1"/>
</dbReference>
<evidence type="ECO:0000313" key="4">
    <source>
        <dbReference type="Proteomes" id="UP001174677"/>
    </source>
</evidence>
<dbReference type="PANTHER" id="PTHR46995">
    <property type="entry name" value="OS09G0508200 PROTEIN"/>
    <property type="match status" value="1"/>
</dbReference>
<proteinExistence type="predicted"/>
<feature type="compositionally biased region" description="Pro residues" evidence="1">
    <location>
        <begin position="228"/>
        <end position="239"/>
    </location>
</feature>
<evidence type="ECO:0000313" key="3">
    <source>
        <dbReference type="EMBL" id="KAJ9169287.1"/>
    </source>
</evidence>
<evidence type="ECO:0000256" key="1">
    <source>
        <dbReference type="SAM" id="MobiDB-lite"/>
    </source>
</evidence>
<keyword evidence="2" id="KW-0812">Transmembrane</keyword>
<accession>A0ABQ9LPT2</accession>
<evidence type="ECO:0000256" key="2">
    <source>
        <dbReference type="SAM" id="Phobius"/>
    </source>
</evidence>
<dbReference type="Pfam" id="PF01190">
    <property type="entry name" value="Pollen_Ole_e_1"/>
    <property type="match status" value="1"/>
</dbReference>